<feature type="transmembrane region" description="Helical" evidence="1">
    <location>
        <begin position="151"/>
        <end position="175"/>
    </location>
</feature>
<name>X6P6N7_RETFI</name>
<proteinExistence type="predicted"/>
<dbReference type="AlphaFoldDB" id="X6P6N7"/>
<comment type="caution">
    <text evidence="2">The sequence shown here is derived from an EMBL/GenBank/DDBJ whole genome shotgun (WGS) entry which is preliminary data.</text>
</comment>
<dbReference type="EMBL" id="ASPP01003146">
    <property type="protein sequence ID" value="ETO33773.1"/>
    <property type="molecule type" value="Genomic_DNA"/>
</dbReference>
<organism evidence="2 3">
    <name type="scientific">Reticulomyxa filosa</name>
    <dbReference type="NCBI Taxonomy" id="46433"/>
    <lineage>
        <taxon>Eukaryota</taxon>
        <taxon>Sar</taxon>
        <taxon>Rhizaria</taxon>
        <taxon>Retaria</taxon>
        <taxon>Foraminifera</taxon>
        <taxon>Monothalamids</taxon>
        <taxon>Reticulomyxidae</taxon>
        <taxon>Reticulomyxa</taxon>
    </lineage>
</organism>
<gene>
    <name evidence="2" type="ORF">RFI_03326</name>
</gene>
<keyword evidence="1" id="KW-1133">Transmembrane helix</keyword>
<accession>X6P6N7</accession>
<reference evidence="2 3" key="1">
    <citation type="journal article" date="2013" name="Curr. Biol.">
        <title>The Genome of the Foraminiferan Reticulomyxa filosa.</title>
        <authorList>
            <person name="Glockner G."/>
            <person name="Hulsmann N."/>
            <person name="Schleicher M."/>
            <person name="Noegel A.A."/>
            <person name="Eichinger L."/>
            <person name="Gallinger C."/>
            <person name="Pawlowski J."/>
            <person name="Sierra R."/>
            <person name="Euteneuer U."/>
            <person name="Pillet L."/>
            <person name="Moustafa A."/>
            <person name="Platzer M."/>
            <person name="Groth M."/>
            <person name="Szafranski K."/>
            <person name="Schliwa M."/>
        </authorList>
    </citation>
    <scope>NUCLEOTIDE SEQUENCE [LARGE SCALE GENOMIC DNA]</scope>
</reference>
<evidence type="ECO:0000313" key="2">
    <source>
        <dbReference type="EMBL" id="ETO33773.1"/>
    </source>
</evidence>
<keyword evidence="1" id="KW-0472">Membrane</keyword>
<evidence type="ECO:0000256" key="1">
    <source>
        <dbReference type="SAM" id="Phobius"/>
    </source>
</evidence>
<keyword evidence="3" id="KW-1185">Reference proteome</keyword>
<dbReference type="Proteomes" id="UP000023152">
    <property type="component" value="Unassembled WGS sequence"/>
</dbReference>
<sequence length="185" mass="22241">MSIESVEEKKEKVNFGVSFDESCFNKNWIIELNEEKEINDMICFICKEIANYPLEIICPEHENMNKSLIVGKNCLKKFLNDYNNNNDCKYHNMELLQLQINNLIVKCPYQFQKDLETPKNDQICNFKGSIKEIKDHLNNYCLFKKNQYNQVYYFIYLYIYIFIIIIIIFFIIIIGRIKSIIEKRL</sequence>
<evidence type="ECO:0000313" key="3">
    <source>
        <dbReference type="Proteomes" id="UP000023152"/>
    </source>
</evidence>
<keyword evidence="1" id="KW-0812">Transmembrane</keyword>
<evidence type="ECO:0008006" key="4">
    <source>
        <dbReference type="Google" id="ProtNLM"/>
    </source>
</evidence>
<protein>
    <recommendedName>
        <fullName evidence="4">TRAF-type domain-containing protein</fullName>
    </recommendedName>
</protein>